<sequence>MVLPASHHGHNKAWYNIPPVLPDKYDPKGTYEQLGGIAGPSTASKGLISIFDPFGFASRTMQGADILAFGHKNRGVNVFVPDWFVGFPVPSGCQVERIVRAHTTQDVAARLPNYAHTLQVAYPSITSWGIHGYCWGGKVVEFNSASKIPVPYAMLASMEDPVDAVRYLEAELRVPHHVEIFDDQAHRWMAARAGLCNPRAKKECARGYRVLLDFFAEQWP</sequence>
<accession>A0A6G1LCI9</accession>
<evidence type="ECO:0000313" key="1">
    <source>
        <dbReference type="EMBL" id="KAF2770653.1"/>
    </source>
</evidence>
<evidence type="ECO:0000313" key="2">
    <source>
        <dbReference type="Proteomes" id="UP000799436"/>
    </source>
</evidence>
<dbReference type="PANTHER" id="PTHR47668:SF1">
    <property type="entry name" value="DIENELACTONE HYDROLASE DOMAIN-CONTAINING PROTEIN-RELATED"/>
    <property type="match status" value="1"/>
</dbReference>
<keyword evidence="2" id="KW-1185">Reference proteome</keyword>
<dbReference type="PANTHER" id="PTHR47668">
    <property type="entry name" value="DIENELACTONE HYDROLASE FAMILY PROTEIN (AFU_ORTHOLOGUE AFUA_6G01940)"/>
    <property type="match status" value="1"/>
</dbReference>
<protein>
    <recommendedName>
        <fullName evidence="3">Dienelactone hydrolase domain-containing protein</fullName>
    </recommendedName>
</protein>
<organism evidence="1 2">
    <name type="scientific">Teratosphaeria nubilosa</name>
    <dbReference type="NCBI Taxonomy" id="161662"/>
    <lineage>
        <taxon>Eukaryota</taxon>
        <taxon>Fungi</taxon>
        <taxon>Dikarya</taxon>
        <taxon>Ascomycota</taxon>
        <taxon>Pezizomycotina</taxon>
        <taxon>Dothideomycetes</taxon>
        <taxon>Dothideomycetidae</taxon>
        <taxon>Mycosphaerellales</taxon>
        <taxon>Teratosphaeriaceae</taxon>
        <taxon>Teratosphaeria</taxon>
    </lineage>
</organism>
<dbReference type="SUPFAM" id="SSF53474">
    <property type="entry name" value="alpha/beta-Hydrolases"/>
    <property type="match status" value="1"/>
</dbReference>
<evidence type="ECO:0008006" key="3">
    <source>
        <dbReference type="Google" id="ProtNLM"/>
    </source>
</evidence>
<dbReference type="EMBL" id="ML995824">
    <property type="protein sequence ID" value="KAF2770653.1"/>
    <property type="molecule type" value="Genomic_DNA"/>
</dbReference>
<dbReference type="Proteomes" id="UP000799436">
    <property type="component" value="Unassembled WGS sequence"/>
</dbReference>
<reference evidence="1" key="1">
    <citation type="journal article" date="2020" name="Stud. Mycol.">
        <title>101 Dothideomycetes genomes: a test case for predicting lifestyles and emergence of pathogens.</title>
        <authorList>
            <person name="Haridas S."/>
            <person name="Albert R."/>
            <person name="Binder M."/>
            <person name="Bloem J."/>
            <person name="Labutti K."/>
            <person name="Salamov A."/>
            <person name="Andreopoulos B."/>
            <person name="Baker S."/>
            <person name="Barry K."/>
            <person name="Bills G."/>
            <person name="Bluhm B."/>
            <person name="Cannon C."/>
            <person name="Castanera R."/>
            <person name="Culley D."/>
            <person name="Daum C."/>
            <person name="Ezra D."/>
            <person name="Gonzalez J."/>
            <person name="Henrissat B."/>
            <person name="Kuo A."/>
            <person name="Liang C."/>
            <person name="Lipzen A."/>
            <person name="Lutzoni F."/>
            <person name="Magnuson J."/>
            <person name="Mondo S."/>
            <person name="Nolan M."/>
            <person name="Ohm R."/>
            <person name="Pangilinan J."/>
            <person name="Park H.-J."/>
            <person name="Ramirez L."/>
            <person name="Alfaro M."/>
            <person name="Sun H."/>
            <person name="Tritt A."/>
            <person name="Yoshinaga Y."/>
            <person name="Zwiers L.-H."/>
            <person name="Turgeon B."/>
            <person name="Goodwin S."/>
            <person name="Spatafora J."/>
            <person name="Crous P."/>
            <person name="Grigoriev I."/>
        </authorList>
    </citation>
    <scope>NUCLEOTIDE SEQUENCE</scope>
    <source>
        <strain evidence="1">CBS 116005</strain>
    </source>
</reference>
<dbReference type="AlphaFoldDB" id="A0A6G1LCI9"/>
<dbReference type="OrthoDB" id="2147163at2759"/>
<name>A0A6G1LCI9_9PEZI</name>
<gene>
    <name evidence="1" type="ORF">EJ03DRAFT_342684</name>
</gene>
<dbReference type="Gene3D" id="3.40.50.1820">
    <property type="entry name" value="alpha/beta hydrolase"/>
    <property type="match status" value="1"/>
</dbReference>
<proteinExistence type="predicted"/>
<dbReference type="InterPro" id="IPR029058">
    <property type="entry name" value="AB_hydrolase_fold"/>
</dbReference>